<dbReference type="EMBL" id="JAADYS010000697">
    <property type="protein sequence ID" value="KAF4467767.1"/>
    <property type="molecule type" value="Genomic_DNA"/>
</dbReference>
<proteinExistence type="predicted"/>
<feature type="compositionally biased region" description="Acidic residues" evidence="1">
    <location>
        <begin position="379"/>
        <end position="392"/>
    </location>
</feature>
<comment type="caution">
    <text evidence="2">The sequence shown here is derived from an EMBL/GenBank/DDBJ whole genome shotgun (WGS) entry which is preliminary data.</text>
</comment>
<sequence>MNRNQSNRNDKAPTGEEGDAGAQGGQNLPAGGGSRSSQALTQRENCLPGVASPAPNNRSATTPGILDFPTDRSRFGHIERQGFTNFSRDDNFITPLDPRFLHKGVHFQGDQDTGHEAVNLVQEANPGCKIGGMVFPVGRHNMARTAAGLRKMTFVKKEMPAATRERIREHTEADRALREAAHRAELVAWDDDEVPPQQAQQQQHKVKCAGCGSDRHDLSRCLQAGKDGLMQGCPKCNTLSHSISDCQKIRGTAAKYYFMVVLRANMPAFQATESWVSIVREMQTPLKPGGKARRTPSRFPWTPAFTLKKAAEIPQLQKALDEGGFQKARLPADPDTKDWTAVRRTFGVPQIRPRPADPARTQAQVSGVGGGRQQRESKEDEDLIDYSDGDDV</sequence>
<dbReference type="Proteomes" id="UP000554235">
    <property type="component" value="Unassembled WGS sequence"/>
</dbReference>
<evidence type="ECO:0000313" key="2">
    <source>
        <dbReference type="EMBL" id="KAF4467767.1"/>
    </source>
</evidence>
<gene>
    <name evidence="2" type="ORF">FALBO_5362</name>
</gene>
<evidence type="ECO:0000256" key="1">
    <source>
        <dbReference type="SAM" id="MobiDB-lite"/>
    </source>
</evidence>
<feature type="region of interest" description="Disordered" evidence="1">
    <location>
        <begin position="1"/>
        <end position="73"/>
    </location>
</feature>
<feature type="region of interest" description="Disordered" evidence="1">
    <location>
        <begin position="346"/>
        <end position="392"/>
    </location>
</feature>
<name>A0A8H4LE67_9HYPO</name>
<accession>A0A8H4LE67</accession>
<reference evidence="2 3" key="1">
    <citation type="submission" date="2020-01" db="EMBL/GenBank/DDBJ databases">
        <title>Identification and distribution of gene clusters putatively required for synthesis of sphingolipid metabolism inhibitors in phylogenetically diverse species of the filamentous fungus Fusarium.</title>
        <authorList>
            <person name="Kim H.-S."/>
            <person name="Busman M."/>
            <person name="Brown D.W."/>
            <person name="Divon H."/>
            <person name="Uhlig S."/>
            <person name="Proctor R.H."/>
        </authorList>
    </citation>
    <scope>NUCLEOTIDE SEQUENCE [LARGE SCALE GENOMIC DNA]</scope>
    <source>
        <strain evidence="2 3">NRRL 20459</strain>
    </source>
</reference>
<feature type="compositionally biased region" description="Polar residues" evidence="1">
    <location>
        <begin position="35"/>
        <end position="44"/>
    </location>
</feature>
<organism evidence="2 3">
    <name type="scientific">Fusarium albosuccineum</name>
    <dbReference type="NCBI Taxonomy" id="1237068"/>
    <lineage>
        <taxon>Eukaryota</taxon>
        <taxon>Fungi</taxon>
        <taxon>Dikarya</taxon>
        <taxon>Ascomycota</taxon>
        <taxon>Pezizomycotina</taxon>
        <taxon>Sordariomycetes</taxon>
        <taxon>Hypocreomycetidae</taxon>
        <taxon>Hypocreales</taxon>
        <taxon>Nectriaceae</taxon>
        <taxon>Fusarium</taxon>
        <taxon>Fusarium decemcellulare species complex</taxon>
    </lineage>
</organism>
<keyword evidence="3" id="KW-1185">Reference proteome</keyword>
<protein>
    <submittedName>
        <fullName evidence="2">Uncharacterized protein</fullName>
    </submittedName>
</protein>
<dbReference type="OrthoDB" id="4777753at2759"/>
<evidence type="ECO:0000313" key="3">
    <source>
        <dbReference type="Proteomes" id="UP000554235"/>
    </source>
</evidence>
<dbReference type="AlphaFoldDB" id="A0A8H4LE67"/>